<dbReference type="AlphaFoldDB" id="A0A6J8BKK1"/>
<dbReference type="CDD" id="cd19757">
    <property type="entry name" value="Bbox1"/>
    <property type="match status" value="1"/>
</dbReference>
<organism evidence="3 4">
    <name type="scientific">Mytilus coruscus</name>
    <name type="common">Sea mussel</name>
    <dbReference type="NCBI Taxonomy" id="42192"/>
    <lineage>
        <taxon>Eukaryota</taxon>
        <taxon>Metazoa</taxon>
        <taxon>Spiralia</taxon>
        <taxon>Lophotrochozoa</taxon>
        <taxon>Mollusca</taxon>
        <taxon>Bivalvia</taxon>
        <taxon>Autobranchia</taxon>
        <taxon>Pteriomorphia</taxon>
        <taxon>Mytilida</taxon>
        <taxon>Mytiloidea</taxon>
        <taxon>Mytilidae</taxon>
        <taxon>Mytilinae</taxon>
        <taxon>Mytilus</taxon>
    </lineage>
</organism>
<evidence type="ECO:0000256" key="1">
    <source>
        <dbReference type="PROSITE-ProRule" id="PRU00024"/>
    </source>
</evidence>
<dbReference type="InterPro" id="IPR011042">
    <property type="entry name" value="6-blade_b-propeller_TolB-like"/>
</dbReference>
<evidence type="ECO:0000259" key="2">
    <source>
        <dbReference type="PROSITE" id="PS50119"/>
    </source>
</evidence>
<dbReference type="EMBL" id="CACVKT020003459">
    <property type="protein sequence ID" value="CAC5383921.1"/>
    <property type="molecule type" value="Genomic_DNA"/>
</dbReference>
<accession>A0A6J8BKK1</accession>
<dbReference type="InterPro" id="IPR000315">
    <property type="entry name" value="Znf_B-box"/>
</dbReference>
<keyword evidence="1" id="KW-0862">Zinc</keyword>
<protein>
    <recommendedName>
        <fullName evidence="2">B box-type domain-containing protein</fullName>
    </recommendedName>
</protein>
<evidence type="ECO:0000313" key="3">
    <source>
        <dbReference type="EMBL" id="CAC5383921.1"/>
    </source>
</evidence>
<dbReference type="PANTHER" id="PTHR25462">
    <property type="entry name" value="BONUS, ISOFORM C-RELATED"/>
    <property type="match status" value="1"/>
</dbReference>
<dbReference type="OrthoDB" id="6075144at2759"/>
<dbReference type="Proteomes" id="UP000507470">
    <property type="component" value="Unassembled WGS sequence"/>
</dbReference>
<feature type="domain" description="B box-type" evidence="2">
    <location>
        <begin position="29"/>
        <end position="79"/>
    </location>
</feature>
<dbReference type="PANTHER" id="PTHR25462:SF296">
    <property type="entry name" value="MEIOTIC P26, ISOFORM F"/>
    <property type="match status" value="1"/>
</dbReference>
<keyword evidence="4" id="KW-1185">Reference proteome</keyword>
<dbReference type="GO" id="GO:0008270">
    <property type="term" value="F:zinc ion binding"/>
    <property type="evidence" value="ECO:0007669"/>
    <property type="project" value="UniProtKB-KW"/>
</dbReference>
<dbReference type="SMART" id="SM00336">
    <property type="entry name" value="BBOX"/>
    <property type="match status" value="2"/>
</dbReference>
<dbReference type="PROSITE" id="PS50119">
    <property type="entry name" value="ZF_BBOX"/>
    <property type="match status" value="2"/>
</dbReference>
<dbReference type="Gene3D" id="2.120.10.30">
    <property type="entry name" value="TolB, C-terminal domain"/>
    <property type="match status" value="1"/>
</dbReference>
<gene>
    <name evidence="3" type="ORF">MCOR_19615</name>
</gene>
<keyword evidence="1" id="KW-0863">Zinc-finger</keyword>
<dbReference type="Gene3D" id="3.30.160.60">
    <property type="entry name" value="Classic Zinc Finger"/>
    <property type="match status" value="1"/>
</dbReference>
<feature type="domain" description="B box-type" evidence="2">
    <location>
        <begin position="94"/>
        <end position="129"/>
    </location>
</feature>
<dbReference type="SUPFAM" id="SSF63829">
    <property type="entry name" value="Calcium-dependent phosphotriesterase"/>
    <property type="match status" value="1"/>
</dbReference>
<reference evidence="3 4" key="1">
    <citation type="submission" date="2020-06" db="EMBL/GenBank/DDBJ databases">
        <authorList>
            <person name="Li R."/>
            <person name="Bekaert M."/>
        </authorList>
    </citation>
    <scope>NUCLEOTIDE SEQUENCE [LARGE SCALE GENOMIC DNA]</scope>
    <source>
        <strain evidence="4">wild</strain>
    </source>
</reference>
<name>A0A6J8BKK1_MYTCO</name>
<dbReference type="SUPFAM" id="SSF57845">
    <property type="entry name" value="B-box zinc-binding domain"/>
    <property type="match status" value="1"/>
</dbReference>
<dbReference type="Gene3D" id="4.10.830.40">
    <property type="match status" value="1"/>
</dbReference>
<sequence length="589" mass="66808">MFQAQHTVINNLIHCANIHDLERHSMAEGTTVSCEPCGYNGLSKSAKVWCNDCGEGFCDECVNGHKMTKILRSHHLLSITNYLKSAELFIDENCQHHKEPYEFFCLQHDTILCLECVQENHSRCKISKLSKVAKGSKTSTALTDLENDIKSTSEHFGKYPQEEDISKTDLKQQKQNIRDKVYNMRCEFNNHLDQLQENVLKDLELKYNNCTKGVNEFNSASQVKGDDIEALHNRIAIMKKYGSEKQVFIGTRQIGKILYKQKQELCKNLSKPKNFSLEFKMNGNAKSLLSDFKSFGEILVRESSETVTFIDPSKKQAQLNIQKHLSIEKIDLQLNQLVQITNPSGLGMSLIACAIFPTKQVVFANDQNNIIFHNEDGSFSGDIQLDDSIYDLTPINSDKIAVRTDYEVKLVDINTKKVERIITGCGNIVWGICYANGKLYVLDYGKIRIVDLDGTVSKYIPIETDNVGNVAVHNDQIYFIRLDLETVYVIDHSGNQLWTFHGNRLQTPECFLLQYSISLDVDNHGNVFIVLPDYDQVIVVSSDGKQHRVILDKSNNLKGPSGISYCRETDQLLVCNDRDGCATIYDINL</sequence>
<dbReference type="InterPro" id="IPR047153">
    <property type="entry name" value="TRIM45/56/19-like"/>
</dbReference>
<proteinExistence type="predicted"/>
<evidence type="ECO:0000313" key="4">
    <source>
        <dbReference type="Proteomes" id="UP000507470"/>
    </source>
</evidence>
<keyword evidence="1" id="KW-0479">Metal-binding</keyword>